<reference evidence="2" key="1">
    <citation type="submission" date="2016-01" db="EMBL/GenBank/DDBJ databases">
        <title>Reference transcriptome for the parasite Schistocephalus solidus: insights into the molecular evolution of parasitism.</title>
        <authorList>
            <person name="Hebert F.O."/>
            <person name="Grambauer S."/>
            <person name="Barber I."/>
            <person name="Landry C.R."/>
            <person name="Aubin-Horth N."/>
        </authorList>
    </citation>
    <scope>NUCLEOTIDE SEQUENCE</scope>
</reference>
<accession>A0A0V0JCW3</accession>
<feature type="signal peptide" evidence="1">
    <location>
        <begin position="1"/>
        <end position="23"/>
    </location>
</feature>
<name>A0A0V0JCW3_SCHSO</name>
<evidence type="ECO:0000313" key="2">
    <source>
        <dbReference type="EMBL" id="JAP63181.1"/>
    </source>
</evidence>
<sequence>MRYYFSLNILLLGQLLLLQKSEGLSKTICQWNSRKIVSTSGYYTLTTLRASNYQNGYINGQPFGTPQHSLTECIINGKRFPCYYKTLYGLDVTTLEFTDITDIDSVVINSTYPVTVHRVKKPAHSTKIRKLAPFILDI</sequence>
<organism evidence="2">
    <name type="scientific">Schistocephalus solidus</name>
    <name type="common">Tapeworm</name>
    <dbReference type="NCBI Taxonomy" id="70667"/>
    <lineage>
        <taxon>Eukaryota</taxon>
        <taxon>Metazoa</taxon>
        <taxon>Spiralia</taxon>
        <taxon>Lophotrochozoa</taxon>
        <taxon>Platyhelminthes</taxon>
        <taxon>Cestoda</taxon>
        <taxon>Eucestoda</taxon>
        <taxon>Diphyllobothriidea</taxon>
        <taxon>Diphyllobothriidae</taxon>
        <taxon>Schistocephalus</taxon>
    </lineage>
</organism>
<protein>
    <submittedName>
        <fullName evidence="2">Uncharacterized protein</fullName>
    </submittedName>
</protein>
<gene>
    <name evidence="2" type="ORF">TR155827</name>
</gene>
<evidence type="ECO:0000256" key="1">
    <source>
        <dbReference type="SAM" id="SignalP"/>
    </source>
</evidence>
<dbReference type="EMBL" id="GEEE01002998">
    <property type="protein sequence ID" value="JAP60227.1"/>
    <property type="molecule type" value="Transcribed_RNA"/>
</dbReference>
<dbReference type="EMBL" id="GEEE01000044">
    <property type="protein sequence ID" value="JAP63181.1"/>
    <property type="molecule type" value="Transcribed_RNA"/>
</dbReference>
<dbReference type="EMBL" id="GEEE01016365">
    <property type="protein sequence ID" value="JAP46860.1"/>
    <property type="molecule type" value="Transcribed_RNA"/>
</dbReference>
<proteinExistence type="predicted"/>
<feature type="chain" id="PRO_5007437815" evidence="1">
    <location>
        <begin position="24"/>
        <end position="138"/>
    </location>
</feature>
<keyword evidence="1" id="KW-0732">Signal</keyword>
<dbReference type="AlphaFoldDB" id="A0A0V0JCW3"/>